<dbReference type="SMART" id="SM00156">
    <property type="entry name" value="PP2Ac"/>
    <property type="match status" value="1"/>
</dbReference>
<dbReference type="AlphaFoldDB" id="C1E944"/>
<accession>C1E944</accession>
<evidence type="ECO:0000256" key="2">
    <source>
        <dbReference type="ARBA" id="ARBA00022723"/>
    </source>
</evidence>
<sequence>MTRGTSPAAVTWPKGGELTPEWVANLARVMEANTFTGPDHPQNLRRLVPKSVMEKLLKATLAVLETEGTLVRVDPSSPDVNVNVVGDTHGQFHDALRLVHLAGAPSATNWYVFNGDFVDRGAWGAELVATVFAWKVCMPRYVTLTRGNHECEFCTEVYGYKKELEVKYGKKDGRALWRLFMRVASELPLAALVADKTLVVHGGLWRSKRKAKGGKKGGAGGASGAEVGTLAELAKAWKGGDDPDGEGDTQIAGDVLWSDPALDVNGMIFNENRGIGTMFGADATKKFMETNGVRLVLRSHEGPDAREDRQGMNDMTSGFSTDHDIPGVGKLCTVFSAPDYPQFVEEGERRFNGRAAFVTLASDSGYHEPRVTSFEAVKPRPACDPYYDVTVGGSDEEGPDGDLAATVARGDEADDDDDDGAEAHAGGSDTVTESDGDTVSGEGAAGIDGDDASFVPESDDERGEE</sequence>
<comment type="cofactor">
    <cofactor evidence="1">
        <name>Mn(2+)</name>
        <dbReference type="ChEBI" id="CHEBI:29035"/>
    </cofactor>
</comment>
<evidence type="ECO:0000313" key="6">
    <source>
        <dbReference type="EMBL" id="ACO64620.1"/>
    </source>
</evidence>
<dbReference type="InParanoid" id="C1E944"/>
<keyword evidence="7" id="KW-1185">Reference proteome</keyword>
<evidence type="ECO:0000256" key="1">
    <source>
        <dbReference type="ARBA" id="ARBA00001936"/>
    </source>
</evidence>
<dbReference type="GO" id="GO:0046872">
    <property type="term" value="F:metal ion binding"/>
    <property type="evidence" value="ECO:0007669"/>
    <property type="project" value="UniProtKB-KW"/>
</dbReference>
<dbReference type="EMBL" id="CP001327">
    <property type="protein sequence ID" value="ACO64620.1"/>
    <property type="molecule type" value="Genomic_DNA"/>
</dbReference>
<dbReference type="Proteomes" id="UP000002009">
    <property type="component" value="Chromosome 6"/>
</dbReference>
<dbReference type="GO" id="GO:0016787">
    <property type="term" value="F:hydrolase activity"/>
    <property type="evidence" value="ECO:0007669"/>
    <property type="project" value="InterPro"/>
</dbReference>
<protein>
    <recommendedName>
        <fullName evidence="5">Serine/threonine specific protein phosphatases domain-containing protein</fullName>
    </recommendedName>
</protein>
<dbReference type="Pfam" id="PF00149">
    <property type="entry name" value="Metallophos"/>
    <property type="match status" value="1"/>
</dbReference>
<organism evidence="6 7">
    <name type="scientific">Micromonas commoda (strain RCC299 / NOUM17 / CCMP2709)</name>
    <name type="common">Picoplanktonic green alga</name>
    <dbReference type="NCBI Taxonomy" id="296587"/>
    <lineage>
        <taxon>Eukaryota</taxon>
        <taxon>Viridiplantae</taxon>
        <taxon>Chlorophyta</taxon>
        <taxon>Mamiellophyceae</taxon>
        <taxon>Mamiellales</taxon>
        <taxon>Mamiellaceae</taxon>
        <taxon>Micromonas</taxon>
    </lineage>
</organism>
<keyword evidence="2" id="KW-0479">Metal-binding</keyword>
<dbReference type="Gene3D" id="3.60.21.10">
    <property type="match status" value="1"/>
</dbReference>
<keyword evidence="3" id="KW-0464">Manganese</keyword>
<feature type="region of interest" description="Disordered" evidence="4">
    <location>
        <begin position="388"/>
        <end position="465"/>
    </location>
</feature>
<dbReference type="InterPro" id="IPR029052">
    <property type="entry name" value="Metallo-depent_PP-like"/>
</dbReference>
<dbReference type="STRING" id="296587.C1E944"/>
<dbReference type="PANTHER" id="PTHR45668:SF9">
    <property type="entry name" value="SERINE_THREONINE-PROTEIN PHOSPHATASE 7"/>
    <property type="match status" value="1"/>
</dbReference>
<evidence type="ECO:0000256" key="4">
    <source>
        <dbReference type="SAM" id="MobiDB-lite"/>
    </source>
</evidence>
<dbReference type="OMA" id="GSHRYEN"/>
<feature type="domain" description="Serine/threonine specific protein phosphatases" evidence="5">
    <location>
        <begin position="48"/>
        <end position="381"/>
    </location>
</feature>
<dbReference type="FunCoup" id="C1E944">
    <property type="interactions" value="176"/>
</dbReference>
<name>C1E944_MICCC</name>
<dbReference type="InterPro" id="IPR006186">
    <property type="entry name" value="Ser/Thr-sp_prot-phosphatase"/>
</dbReference>
<dbReference type="PRINTS" id="PR00114">
    <property type="entry name" value="STPHPHTASE"/>
</dbReference>
<dbReference type="InterPro" id="IPR004843">
    <property type="entry name" value="Calcineurin-like_PHP"/>
</dbReference>
<gene>
    <name evidence="6" type="ORF">MICPUN_101179</name>
</gene>
<dbReference type="RefSeq" id="XP_002503362.1">
    <property type="nucleotide sequence ID" value="XM_002503316.1"/>
</dbReference>
<dbReference type="GeneID" id="8244649"/>
<dbReference type="SUPFAM" id="SSF56300">
    <property type="entry name" value="Metallo-dependent phosphatases"/>
    <property type="match status" value="1"/>
</dbReference>
<evidence type="ECO:0000313" key="7">
    <source>
        <dbReference type="Proteomes" id="UP000002009"/>
    </source>
</evidence>
<evidence type="ECO:0000256" key="3">
    <source>
        <dbReference type="ARBA" id="ARBA00023211"/>
    </source>
</evidence>
<dbReference type="PANTHER" id="PTHR45668">
    <property type="entry name" value="SERINE/THREONINE-PROTEIN PHOSPHATASE 5-RELATED"/>
    <property type="match status" value="1"/>
</dbReference>
<evidence type="ECO:0000259" key="5">
    <source>
        <dbReference type="SMART" id="SM00156"/>
    </source>
</evidence>
<reference evidence="6 7" key="1">
    <citation type="journal article" date="2009" name="Science">
        <title>Green evolution and dynamic adaptations revealed by genomes of the marine picoeukaryotes Micromonas.</title>
        <authorList>
            <person name="Worden A.Z."/>
            <person name="Lee J.H."/>
            <person name="Mock T."/>
            <person name="Rouze P."/>
            <person name="Simmons M.P."/>
            <person name="Aerts A.L."/>
            <person name="Allen A.E."/>
            <person name="Cuvelier M.L."/>
            <person name="Derelle E."/>
            <person name="Everett M.V."/>
            <person name="Foulon E."/>
            <person name="Grimwood J."/>
            <person name="Gundlach H."/>
            <person name="Henrissat B."/>
            <person name="Napoli C."/>
            <person name="McDonald S.M."/>
            <person name="Parker M.S."/>
            <person name="Rombauts S."/>
            <person name="Salamov A."/>
            <person name="Von Dassow P."/>
            <person name="Badger J.H."/>
            <person name="Coutinho P.M."/>
            <person name="Demir E."/>
            <person name="Dubchak I."/>
            <person name="Gentemann C."/>
            <person name="Eikrem W."/>
            <person name="Gready J.E."/>
            <person name="John U."/>
            <person name="Lanier W."/>
            <person name="Lindquist E.A."/>
            <person name="Lucas S."/>
            <person name="Mayer K.F."/>
            <person name="Moreau H."/>
            <person name="Not F."/>
            <person name="Otillar R."/>
            <person name="Panaud O."/>
            <person name="Pangilinan J."/>
            <person name="Paulsen I."/>
            <person name="Piegu B."/>
            <person name="Poliakov A."/>
            <person name="Robbens S."/>
            <person name="Schmutz J."/>
            <person name="Toulza E."/>
            <person name="Wyss T."/>
            <person name="Zelensky A."/>
            <person name="Zhou K."/>
            <person name="Armbrust E.V."/>
            <person name="Bhattacharya D."/>
            <person name="Goodenough U.W."/>
            <person name="Van de Peer Y."/>
            <person name="Grigoriev I.V."/>
        </authorList>
    </citation>
    <scope>NUCLEOTIDE SEQUENCE [LARGE SCALE GENOMIC DNA]</scope>
    <source>
        <strain evidence="7">RCC299 / NOUM17</strain>
    </source>
</reference>
<dbReference type="OrthoDB" id="445564at2759"/>
<proteinExistence type="predicted"/>
<dbReference type="InterPro" id="IPR051134">
    <property type="entry name" value="PPP_phosphatase"/>
</dbReference>
<dbReference type="KEGG" id="mis:MICPUN_101179"/>
<dbReference type="eggNOG" id="KOG0376">
    <property type="taxonomic scope" value="Eukaryota"/>
</dbReference>